<dbReference type="AlphaFoldDB" id="A0A8T0LAD2"/>
<dbReference type="Proteomes" id="UP000743370">
    <property type="component" value="Unassembled WGS sequence"/>
</dbReference>
<evidence type="ECO:0000313" key="1">
    <source>
        <dbReference type="EMBL" id="KAG2409059.1"/>
    </source>
</evidence>
<evidence type="ECO:0000313" key="2">
    <source>
        <dbReference type="Proteomes" id="UP000743370"/>
    </source>
</evidence>
<protein>
    <submittedName>
        <fullName evidence="1">Uncharacterized protein</fullName>
    </submittedName>
</protein>
<name>A0A8T0LAD2_PHAAN</name>
<sequence>MAAMGVTDTSNVRVRDKRKPNCSFFPPKAKSWSWFFPGWSREQRRLVHLGHSVIVVRLSVDDDSCTFFGCRGVGRPLWRSILLEDFREGWVLRLRNQIHYEFQHEDGHEGDNLELNLEGVEKEVIGFFAEREAEVCETGVPLPDVTLGDPVPAPSDVRNPLCVVLVGVWRGLRTRKTGGGQVLMLTSVATDVKRRGKQACLREEIVEKKIVVWRILQHWRIDPCPLIAGMRAVVLAMTLEERMSGHLDGVLKIKRRILEVKKEMILRRKMVTLKNKALH</sequence>
<dbReference type="EMBL" id="JABFOF010000001">
    <property type="protein sequence ID" value="KAG2409059.1"/>
    <property type="molecule type" value="Genomic_DNA"/>
</dbReference>
<reference evidence="1 2" key="1">
    <citation type="submission" date="2020-05" db="EMBL/GenBank/DDBJ databases">
        <title>Vigna angularis (adzuki bean) Var. LongXiaoDou No. 4 denovo assembly.</title>
        <authorList>
            <person name="Xiang H."/>
        </authorList>
    </citation>
    <scope>NUCLEOTIDE SEQUENCE [LARGE SCALE GENOMIC DNA]</scope>
    <source>
        <tissue evidence="1">Leaf</tissue>
    </source>
</reference>
<gene>
    <name evidence="1" type="ORF">HKW66_Vig0038810</name>
</gene>
<proteinExistence type="predicted"/>
<accession>A0A8T0LAD2</accession>
<comment type="caution">
    <text evidence="1">The sequence shown here is derived from an EMBL/GenBank/DDBJ whole genome shotgun (WGS) entry which is preliminary data.</text>
</comment>
<organism evidence="1 2">
    <name type="scientific">Phaseolus angularis</name>
    <name type="common">Azuki bean</name>
    <name type="synonym">Vigna angularis</name>
    <dbReference type="NCBI Taxonomy" id="3914"/>
    <lineage>
        <taxon>Eukaryota</taxon>
        <taxon>Viridiplantae</taxon>
        <taxon>Streptophyta</taxon>
        <taxon>Embryophyta</taxon>
        <taxon>Tracheophyta</taxon>
        <taxon>Spermatophyta</taxon>
        <taxon>Magnoliopsida</taxon>
        <taxon>eudicotyledons</taxon>
        <taxon>Gunneridae</taxon>
        <taxon>Pentapetalae</taxon>
        <taxon>rosids</taxon>
        <taxon>fabids</taxon>
        <taxon>Fabales</taxon>
        <taxon>Fabaceae</taxon>
        <taxon>Papilionoideae</taxon>
        <taxon>50 kb inversion clade</taxon>
        <taxon>NPAAA clade</taxon>
        <taxon>indigoferoid/millettioid clade</taxon>
        <taxon>Phaseoleae</taxon>
        <taxon>Vigna</taxon>
    </lineage>
</organism>